<sequence length="70" mass="7707">MEAKANKDTASTPQSTEQTTQQPTQSWHILDLLADSLIDAYSLNLTEIKPLILNKPDSTEIKPPPHAPPD</sequence>
<accession>F8KQP9</accession>
<organism evidence="2 3">
    <name type="scientific">Helicobacter bizzozeronii (strain CIII-1)</name>
    <dbReference type="NCBI Taxonomy" id="1002804"/>
    <lineage>
        <taxon>Bacteria</taxon>
        <taxon>Pseudomonadati</taxon>
        <taxon>Campylobacterota</taxon>
        <taxon>Epsilonproteobacteria</taxon>
        <taxon>Campylobacterales</taxon>
        <taxon>Helicobacteraceae</taxon>
        <taxon>Helicobacter</taxon>
    </lineage>
</organism>
<keyword evidence="3" id="KW-1185">Reference proteome</keyword>
<dbReference type="EMBL" id="FR871757">
    <property type="protein sequence ID" value="CCB79053.1"/>
    <property type="molecule type" value="Genomic_DNA"/>
</dbReference>
<evidence type="ECO:0000313" key="3">
    <source>
        <dbReference type="Proteomes" id="UP000008387"/>
    </source>
</evidence>
<evidence type="ECO:0000256" key="1">
    <source>
        <dbReference type="SAM" id="MobiDB-lite"/>
    </source>
</evidence>
<dbReference type="AlphaFoldDB" id="F8KQP9"/>
<gene>
    <name evidence="2" type="ordered locus">HBZC1_00670</name>
</gene>
<dbReference type="HOGENOM" id="CLU_2752231_0_0_7"/>
<feature type="region of interest" description="Disordered" evidence="1">
    <location>
        <begin position="1"/>
        <end position="25"/>
    </location>
</feature>
<reference evidence="2 3" key="1">
    <citation type="journal article" date="2011" name="J. Bacteriol.">
        <title>Genome sequence of Helicobacter bizzozeronii strain CIII-1, an isolate from human gastric mucosa.</title>
        <authorList>
            <person name="Schott T."/>
            <person name="Rossi M."/>
            <person name="Hanninen M.L."/>
        </authorList>
    </citation>
    <scope>NUCLEOTIDE SEQUENCE [LARGE SCALE GENOMIC DNA]</scope>
    <source>
        <strain evidence="2 3">CIII-1</strain>
    </source>
</reference>
<dbReference type="KEGG" id="hbi:HBZC1_00670"/>
<protein>
    <submittedName>
        <fullName evidence="2">Uncharacterized protein</fullName>
    </submittedName>
</protein>
<name>F8KQP9_HELBC</name>
<evidence type="ECO:0000313" key="2">
    <source>
        <dbReference type="EMBL" id="CCB79053.1"/>
    </source>
</evidence>
<proteinExistence type="predicted"/>
<dbReference type="Proteomes" id="UP000008387">
    <property type="component" value="Chromosome"/>
</dbReference>
<feature type="compositionally biased region" description="Low complexity" evidence="1">
    <location>
        <begin position="11"/>
        <end position="25"/>
    </location>
</feature>